<dbReference type="InterPro" id="IPR011120">
    <property type="entry name" value="Trehalase_Ca-bd"/>
</dbReference>
<keyword evidence="3 5" id="KW-0378">Hydrolase</keyword>
<dbReference type="Gene3D" id="1.50.10.10">
    <property type="match status" value="1"/>
</dbReference>
<dbReference type="SUPFAM" id="SSF48208">
    <property type="entry name" value="Six-hairpin glycosidases"/>
    <property type="match status" value="1"/>
</dbReference>
<evidence type="ECO:0000259" key="6">
    <source>
        <dbReference type="Pfam" id="PF07492"/>
    </source>
</evidence>
<evidence type="ECO:0000313" key="7">
    <source>
        <dbReference type="EMBL" id="KAL2039613.1"/>
    </source>
</evidence>
<dbReference type="EMBL" id="JBEFKJ010000024">
    <property type="protein sequence ID" value="KAL2039613.1"/>
    <property type="molecule type" value="Genomic_DNA"/>
</dbReference>
<dbReference type="PANTHER" id="PTHR23403">
    <property type="entry name" value="TREHALASE"/>
    <property type="match status" value="1"/>
</dbReference>
<dbReference type="InterPro" id="IPR001661">
    <property type="entry name" value="Glyco_hydro_37"/>
</dbReference>
<gene>
    <name evidence="7" type="ORF">N7G274_007472</name>
</gene>
<evidence type="ECO:0000256" key="4">
    <source>
        <dbReference type="ARBA" id="ARBA00023295"/>
    </source>
</evidence>
<keyword evidence="4 5" id="KW-0326">Glycosidase</keyword>
<feature type="domain" description="Neutral trehalase Ca2+ binding" evidence="6">
    <location>
        <begin position="47"/>
        <end position="72"/>
    </location>
</feature>
<dbReference type="PRINTS" id="PR00744">
    <property type="entry name" value="GLHYDRLASE37"/>
</dbReference>
<comment type="similarity">
    <text evidence="2 5">Belongs to the glycosyl hydrolase 37 family.</text>
</comment>
<dbReference type="Pfam" id="PF01204">
    <property type="entry name" value="Trehalase"/>
    <property type="match status" value="1"/>
</dbReference>
<dbReference type="PROSITE" id="PS00928">
    <property type="entry name" value="TREHALASE_2"/>
    <property type="match status" value="1"/>
</dbReference>
<accession>A0ABR4A1V3</accession>
<dbReference type="InterPro" id="IPR012341">
    <property type="entry name" value="6hp_glycosidase-like_sf"/>
</dbReference>
<evidence type="ECO:0000256" key="2">
    <source>
        <dbReference type="ARBA" id="ARBA00005615"/>
    </source>
</evidence>
<name>A0ABR4A1V3_9LECA</name>
<dbReference type="InterPro" id="IPR018232">
    <property type="entry name" value="Glyco_hydro_37_CS"/>
</dbReference>
<evidence type="ECO:0000313" key="8">
    <source>
        <dbReference type="Proteomes" id="UP001590950"/>
    </source>
</evidence>
<sequence>MAESSQYKKSIDTEGLGMGARSRRSGIYDDGILDKGTFVLAVDTSKESLLRTEDVDGDGLITVEDDGPKCFSPVTIGDLEIQVQGTYQLANLLQELFHAQECGEKYLELDSRRLSEDPVRRLERLIKGSWWNNLTRTIDAAGIAKAAKDPKPAADSNDQPRIYVPRGAPEQYTFYSRLAREMPEINLDVQWLPEGEITGEFIRSLNEKSGLLALEMKEDPNERLGLKGLPFVVPGDRFNELYNWDAYFIAVELADTHPHLTDGILRNFIFEIKHYGKILNANRSYYLGRAQPPFLTDLALKNYAETRLEPGARDLLKLGILAAMKEYYNYWMMPPRYDETSGLTRYRPIGVGICPETPAHEFIHVLAPYAEKYNMTLEDFGHAYTFGKIQEPDLDTFFQHDRAVRENGHDTCKRLEGVCADLGTVDLNCLLYKIETDIAKAIRTIFDDHLQVPGVFCAPGQVADRTESSAAWDRAARKRKQLIDNYMWNEEEGMYFDYNTVTKTQTNFEYATTFWPLWCGVASPHQAALIVKKALPKFECVGGLSTSTERSRGPVTAKNPQRQWDYPYGWAPHQIMAWDGLKNYGYHEEAERLCYRWLHMLTRVFVEYNGMVVEKYDVTTLDGSHKVAAEYGNQGTHFKYANQEGFGWTNASYIHGLSLLGLHAKRALGVLAPYETYAIAVKRVR</sequence>
<keyword evidence="8" id="KW-1185">Reference proteome</keyword>
<comment type="catalytic activity">
    <reaction evidence="1 5">
        <text>alpha,alpha-trehalose + H2O = alpha-D-glucose + beta-D-glucose</text>
        <dbReference type="Rhea" id="RHEA:32675"/>
        <dbReference type="ChEBI" id="CHEBI:15377"/>
        <dbReference type="ChEBI" id="CHEBI:15903"/>
        <dbReference type="ChEBI" id="CHEBI:16551"/>
        <dbReference type="ChEBI" id="CHEBI:17925"/>
        <dbReference type="EC" id="3.2.1.28"/>
    </reaction>
</comment>
<comment type="caution">
    <text evidence="7">The sequence shown here is derived from an EMBL/GenBank/DDBJ whole genome shotgun (WGS) entry which is preliminary data.</text>
</comment>
<dbReference type="Proteomes" id="UP001590950">
    <property type="component" value="Unassembled WGS sequence"/>
</dbReference>
<evidence type="ECO:0000256" key="1">
    <source>
        <dbReference type="ARBA" id="ARBA00001576"/>
    </source>
</evidence>
<evidence type="ECO:0000256" key="5">
    <source>
        <dbReference type="RuleBase" id="RU361180"/>
    </source>
</evidence>
<dbReference type="EC" id="3.2.1.28" evidence="5"/>
<dbReference type="Pfam" id="PF07492">
    <property type="entry name" value="Trehalase_Ca-bi"/>
    <property type="match status" value="1"/>
</dbReference>
<proteinExistence type="inferred from homology"/>
<reference evidence="7 8" key="1">
    <citation type="submission" date="2024-09" db="EMBL/GenBank/DDBJ databases">
        <title>Rethinking Asexuality: The Enigmatic Case of Functional Sexual Genes in Lepraria (Stereocaulaceae).</title>
        <authorList>
            <person name="Doellman M."/>
            <person name="Sun Y."/>
            <person name="Barcenas-Pena A."/>
            <person name="Lumbsch H.T."/>
            <person name="Grewe F."/>
        </authorList>
    </citation>
    <scope>NUCLEOTIDE SEQUENCE [LARGE SCALE GENOMIC DNA]</scope>
    <source>
        <strain evidence="7 8">Mercado 3170</strain>
    </source>
</reference>
<organism evidence="7 8">
    <name type="scientific">Stereocaulon virgatum</name>
    <dbReference type="NCBI Taxonomy" id="373712"/>
    <lineage>
        <taxon>Eukaryota</taxon>
        <taxon>Fungi</taxon>
        <taxon>Dikarya</taxon>
        <taxon>Ascomycota</taxon>
        <taxon>Pezizomycotina</taxon>
        <taxon>Lecanoromycetes</taxon>
        <taxon>OSLEUM clade</taxon>
        <taxon>Lecanoromycetidae</taxon>
        <taxon>Lecanorales</taxon>
        <taxon>Lecanorineae</taxon>
        <taxon>Stereocaulaceae</taxon>
        <taxon>Stereocaulon</taxon>
    </lineage>
</organism>
<dbReference type="PANTHER" id="PTHR23403:SF6">
    <property type="entry name" value="CYTOSOLIC NEUTRAL TREHALASE-RELATED"/>
    <property type="match status" value="1"/>
</dbReference>
<protein>
    <recommendedName>
        <fullName evidence="5">Trehalase</fullName>
        <ecNumber evidence="5">3.2.1.28</ecNumber>
    </recommendedName>
    <alternativeName>
        <fullName evidence="5">Alpha-trehalose glucohydrolase</fullName>
    </alternativeName>
</protein>
<evidence type="ECO:0000256" key="3">
    <source>
        <dbReference type="ARBA" id="ARBA00022801"/>
    </source>
</evidence>
<dbReference type="InterPro" id="IPR008928">
    <property type="entry name" value="6-hairpin_glycosidase_sf"/>
</dbReference>